<evidence type="ECO:0000256" key="2">
    <source>
        <dbReference type="SAM" id="SignalP"/>
    </source>
</evidence>
<dbReference type="Gene3D" id="1.10.640.10">
    <property type="entry name" value="Haem peroxidase domain superfamily, animal type"/>
    <property type="match status" value="1"/>
</dbReference>
<dbReference type="PRINTS" id="PR00457">
    <property type="entry name" value="ANPEROXIDASE"/>
</dbReference>
<feature type="signal peptide" evidence="2">
    <location>
        <begin position="1"/>
        <end position="25"/>
    </location>
</feature>
<dbReference type="GeneID" id="107112485"/>
<name>A0ABM1K5X7_GEKJA</name>
<dbReference type="PROSITE" id="PS50292">
    <property type="entry name" value="PEROXIDASE_3"/>
    <property type="match status" value="1"/>
</dbReference>
<dbReference type="SUPFAM" id="SSF48113">
    <property type="entry name" value="Heme-dependent peroxidases"/>
    <property type="match status" value="1"/>
</dbReference>
<dbReference type="RefSeq" id="XP_015269114.1">
    <property type="nucleotide sequence ID" value="XM_015413628.1"/>
</dbReference>
<feature type="region of interest" description="Disordered" evidence="1">
    <location>
        <begin position="719"/>
        <end position="738"/>
    </location>
</feature>
<organism evidence="3 4">
    <name type="scientific">Gekko japonicus</name>
    <name type="common">Schlegel's Japanese gecko</name>
    <dbReference type="NCBI Taxonomy" id="146911"/>
    <lineage>
        <taxon>Eukaryota</taxon>
        <taxon>Metazoa</taxon>
        <taxon>Chordata</taxon>
        <taxon>Craniata</taxon>
        <taxon>Vertebrata</taxon>
        <taxon>Euteleostomi</taxon>
        <taxon>Lepidosauria</taxon>
        <taxon>Squamata</taxon>
        <taxon>Bifurcata</taxon>
        <taxon>Gekkota</taxon>
        <taxon>Gekkonidae</taxon>
        <taxon>Gekkoninae</taxon>
        <taxon>Gekko</taxon>
    </lineage>
</organism>
<dbReference type="InterPro" id="IPR037120">
    <property type="entry name" value="Haem_peroxidase_sf_animal"/>
</dbReference>
<protein>
    <submittedName>
        <fullName evidence="4">Myeloperoxidase-like</fullName>
    </submittedName>
</protein>
<sequence>MAEMKQIVAFLGLLGALTLLPSSRCSPDAASEKLTLPTLLSSIQEAKQKVDEAYKYSRDRAKEDLKKNHASPSDFLKHLKEPVAQTRSAIRSAAYQETVFSLLQKKVEKHWHRQFNITDVLSHTQKEMISKATGCDYLTRPMRCPESSVYRTITGECNNRKHPHYGASNHGYARWLPAEYEDGKSLPQGLTEGKLYNGYPLPLVREVSNKIIATANENITDDQERSLAFMHWGQWVDHDMDLAPMTQTNVEHKEAHCSTSCKYEPPCFPMQIPPGDPRIHEPGVCMPFIRTAPVCNPTTLIREQINSITSFLDTSMVYGSEEPLAKSLRNRTNSLGLMALNQNFTDGGLGLLPFENNSRSLCLHTNKTDNIPCFIAGDKRVTENLGLTAIHTLFVREHNRMAMELKRLNPHWDGDKLYQEARKIIGAVNQVITFRDYMPLVLGDEFHKQLPLYKGYDDSVDPTVANVFSLAFRFGHGSIPPLVSRLGEDFRPLVPYSSVLLHLTFCASWRIIREGGIDPLIRGFLVDHSKLMKQNQMMVKELQDRLFEQVEEIGLDLAALNLQRGRDHGLPGYNAWRRFCGLSEPRNEAELAAVLQNPKLAKKFIELYGTPDNIDIWIGSMAEPFVPNGRVGPLLTCLIGKQFRKIRDGDRFWWENPSVFTPRQRHVLSRASLSRIICDNTHIKEVPMDVFTRSQYPRDFVNCTEVMGLDLSAWKEENDVGVKGGGQKEPPSASGCAP</sequence>
<dbReference type="InterPro" id="IPR019791">
    <property type="entry name" value="Haem_peroxidase_animal"/>
</dbReference>
<feature type="chain" id="PRO_5047354122" evidence="2">
    <location>
        <begin position="26"/>
        <end position="738"/>
    </location>
</feature>
<dbReference type="CDD" id="cd09824">
    <property type="entry name" value="myeloperoxidase_like"/>
    <property type="match status" value="1"/>
</dbReference>
<gene>
    <name evidence="4" type="primary">LOC107112485</name>
</gene>
<keyword evidence="2" id="KW-0732">Signal</keyword>
<evidence type="ECO:0000256" key="1">
    <source>
        <dbReference type="SAM" id="MobiDB-lite"/>
    </source>
</evidence>
<accession>A0ABM1K5X7</accession>
<evidence type="ECO:0000313" key="3">
    <source>
        <dbReference type="Proteomes" id="UP000694871"/>
    </source>
</evidence>
<keyword evidence="3" id="KW-1185">Reference proteome</keyword>
<dbReference type="Proteomes" id="UP000694871">
    <property type="component" value="Unplaced"/>
</dbReference>
<reference evidence="4" key="1">
    <citation type="submission" date="2025-08" db="UniProtKB">
        <authorList>
            <consortium name="RefSeq"/>
        </authorList>
    </citation>
    <scope>IDENTIFICATION</scope>
</reference>
<proteinExistence type="predicted"/>
<evidence type="ECO:0000313" key="4">
    <source>
        <dbReference type="RefSeq" id="XP_015269114.1"/>
    </source>
</evidence>
<dbReference type="PANTHER" id="PTHR11475">
    <property type="entry name" value="OXIDASE/PEROXIDASE"/>
    <property type="match status" value="1"/>
</dbReference>
<dbReference type="InterPro" id="IPR010255">
    <property type="entry name" value="Haem_peroxidase_sf"/>
</dbReference>
<dbReference type="PANTHER" id="PTHR11475:SF135">
    <property type="entry name" value="EOSINOPHIL PEROXIDASE"/>
    <property type="match status" value="1"/>
</dbReference>
<dbReference type="Pfam" id="PF03098">
    <property type="entry name" value="An_peroxidase"/>
    <property type="match status" value="1"/>
</dbReference>